<dbReference type="PANTHER" id="PTHR39453:SF1">
    <property type="entry name" value="PHOSPHATE PROPANOYLTRANSFERASE"/>
    <property type="match status" value="1"/>
</dbReference>
<dbReference type="InterPro" id="IPR008300">
    <property type="entry name" value="PTAC"/>
</dbReference>
<dbReference type="EMBL" id="RHHQ01000007">
    <property type="protein sequence ID" value="RNB90493.1"/>
    <property type="molecule type" value="Genomic_DNA"/>
</dbReference>
<evidence type="ECO:0000256" key="3">
    <source>
        <dbReference type="ARBA" id="ARBA00012206"/>
    </source>
</evidence>
<comment type="catalytic activity">
    <reaction evidence="12">
        <text>propanoyl-CoA + phosphate = propanoyl phosphate + CoA</text>
        <dbReference type="Rhea" id="RHEA:28046"/>
        <dbReference type="ChEBI" id="CHEBI:43474"/>
        <dbReference type="ChEBI" id="CHEBI:57287"/>
        <dbReference type="ChEBI" id="CHEBI:57392"/>
        <dbReference type="ChEBI" id="CHEBI:58933"/>
        <dbReference type="EC" id="2.3.1.222"/>
    </reaction>
</comment>
<dbReference type="PANTHER" id="PTHR39453">
    <property type="entry name" value="PHOSPHATE PROPANOYLTRANSFERASE"/>
    <property type="match status" value="1"/>
</dbReference>
<dbReference type="GO" id="GO:0016747">
    <property type="term" value="F:acyltransferase activity, transferring groups other than amino-acyl groups"/>
    <property type="evidence" value="ECO:0007669"/>
    <property type="project" value="InterPro"/>
</dbReference>
<comment type="caution">
    <text evidence="13">The sequence shown here is derived from an EMBL/GenBank/DDBJ whole genome shotgun (WGS) entry which is preliminary data.</text>
</comment>
<evidence type="ECO:0000256" key="1">
    <source>
        <dbReference type="ARBA" id="ARBA00001947"/>
    </source>
</evidence>
<dbReference type="NCBIfam" id="NF011652">
    <property type="entry name" value="PRK15070.1"/>
    <property type="match status" value="1"/>
</dbReference>
<name>A0A3M8DQU3_9BACL</name>
<evidence type="ECO:0000256" key="4">
    <source>
        <dbReference type="ARBA" id="ARBA00020837"/>
    </source>
</evidence>
<evidence type="ECO:0000256" key="11">
    <source>
        <dbReference type="ARBA" id="ARBA00033077"/>
    </source>
</evidence>
<dbReference type="RefSeq" id="WP_122917419.1">
    <property type="nucleotide sequence ID" value="NZ_RHHQ01000007.1"/>
</dbReference>
<keyword evidence="14" id="KW-1185">Reference proteome</keyword>
<gene>
    <name evidence="13" type="primary">pduL</name>
    <name evidence="13" type="ORF">EDM56_08270</name>
</gene>
<evidence type="ECO:0000313" key="13">
    <source>
        <dbReference type="EMBL" id="RNB90493.1"/>
    </source>
</evidence>
<evidence type="ECO:0000256" key="8">
    <source>
        <dbReference type="ARBA" id="ARBA00023315"/>
    </source>
</evidence>
<dbReference type="EC" id="2.3.1.222" evidence="3"/>
<dbReference type="Pfam" id="PF06130">
    <property type="entry name" value="PTAC"/>
    <property type="match status" value="1"/>
</dbReference>
<dbReference type="OrthoDB" id="9784365at2"/>
<organism evidence="13 14">
    <name type="scientific">Brevibacillus fluminis</name>
    <dbReference type="NCBI Taxonomy" id="511487"/>
    <lineage>
        <taxon>Bacteria</taxon>
        <taxon>Bacillati</taxon>
        <taxon>Bacillota</taxon>
        <taxon>Bacilli</taxon>
        <taxon>Bacillales</taxon>
        <taxon>Paenibacillaceae</taxon>
        <taxon>Brevibacillus</taxon>
    </lineage>
</organism>
<comment type="cofactor">
    <cofactor evidence="1">
        <name>Zn(2+)</name>
        <dbReference type="ChEBI" id="CHEBI:29105"/>
    </cofactor>
</comment>
<evidence type="ECO:0000256" key="7">
    <source>
        <dbReference type="ARBA" id="ARBA00022833"/>
    </source>
</evidence>
<keyword evidence="7" id="KW-0862">Zinc</keyword>
<evidence type="ECO:0000313" key="14">
    <source>
        <dbReference type="Proteomes" id="UP000271031"/>
    </source>
</evidence>
<keyword evidence="5 13" id="KW-0808">Transferase</keyword>
<evidence type="ECO:0000256" key="5">
    <source>
        <dbReference type="ARBA" id="ARBA00022679"/>
    </source>
</evidence>
<comment type="similarity">
    <text evidence="2">Belongs to the PduL family.</text>
</comment>
<proteinExistence type="inferred from homology"/>
<dbReference type="GO" id="GO:0046872">
    <property type="term" value="F:metal ion binding"/>
    <property type="evidence" value="ECO:0007669"/>
    <property type="project" value="UniProtKB-KW"/>
</dbReference>
<sequence>MALITELSLRSMLSAGIPNPFPIEAGDKITPAAIDFLKGRGIQVKPSQPNEAANDQPSSIPVGVSNRHVHLSQEHVEALFGKGHTLTPLRNLSQPGQFATAEVLTLHGPKGMIQHVRVLGPARGESQVEISRTDGFVLGIHPPVRLSGSIEGTPGITLIGPKGFVTLGRGVIIAKCHVHMSVEEAKQYGVTHGDSLVLRTAGERPIIFPDVSVRVSPQFALDFHIDLDEANAANLKTGDTVLIAGKNGVLHRGEAG</sequence>
<dbReference type="AlphaFoldDB" id="A0A3M8DQU3"/>
<evidence type="ECO:0000256" key="6">
    <source>
        <dbReference type="ARBA" id="ARBA00022723"/>
    </source>
</evidence>
<evidence type="ECO:0000256" key="10">
    <source>
        <dbReference type="ARBA" id="ARBA00030939"/>
    </source>
</evidence>
<evidence type="ECO:0000256" key="9">
    <source>
        <dbReference type="ARBA" id="ARBA00030044"/>
    </source>
</evidence>
<evidence type="ECO:0000256" key="2">
    <source>
        <dbReference type="ARBA" id="ARBA00007342"/>
    </source>
</evidence>
<keyword evidence="8 13" id="KW-0012">Acyltransferase</keyword>
<keyword evidence="6" id="KW-0479">Metal-binding</keyword>
<accession>A0A3M8DQU3</accession>
<evidence type="ECO:0000256" key="12">
    <source>
        <dbReference type="ARBA" id="ARBA00047589"/>
    </source>
</evidence>
<protein>
    <recommendedName>
        <fullName evidence="4">Phosphate propanoyltransferase</fullName>
        <ecNumber evidence="3">2.3.1.222</ecNumber>
    </recommendedName>
    <alternativeName>
        <fullName evidence="10">Phosphate acyltransferase PduL</fullName>
    </alternativeName>
    <alternativeName>
        <fullName evidence="9">Phosphotransacylase PduL</fullName>
    </alternativeName>
    <alternativeName>
        <fullName evidence="11">Propanediol utilization protein PduL</fullName>
    </alternativeName>
</protein>
<reference evidence="13 14" key="1">
    <citation type="submission" date="2018-10" db="EMBL/GenBank/DDBJ databases">
        <title>Phylogenomics of Brevibacillus.</title>
        <authorList>
            <person name="Dunlap C."/>
        </authorList>
    </citation>
    <scope>NUCLEOTIDE SEQUENCE [LARGE SCALE GENOMIC DNA]</scope>
    <source>
        <strain evidence="13 14">JCM 15716</strain>
    </source>
</reference>
<dbReference type="Proteomes" id="UP000271031">
    <property type="component" value="Unassembled WGS sequence"/>
</dbReference>